<protein>
    <submittedName>
        <fullName evidence="1">Uncharacterized protein</fullName>
    </submittedName>
</protein>
<reference evidence="1 2" key="1">
    <citation type="journal article" date="2023" name="Elife">
        <title>Identification of key yeast species and microbe-microbe interactions impacting larval growth of Drosophila in the wild.</title>
        <authorList>
            <person name="Mure A."/>
            <person name="Sugiura Y."/>
            <person name="Maeda R."/>
            <person name="Honda K."/>
            <person name="Sakurai N."/>
            <person name="Takahashi Y."/>
            <person name="Watada M."/>
            <person name="Katoh T."/>
            <person name="Gotoh A."/>
            <person name="Gotoh Y."/>
            <person name="Taniguchi I."/>
            <person name="Nakamura K."/>
            <person name="Hayashi T."/>
            <person name="Katayama T."/>
            <person name="Uemura T."/>
            <person name="Hattori Y."/>
        </authorList>
    </citation>
    <scope>NUCLEOTIDE SEQUENCE [LARGE SCALE GENOMIC DNA]</scope>
    <source>
        <strain evidence="1 2">PK-24</strain>
    </source>
</reference>
<sequence length="75" mass="8820">MYVLKLIKSKHTKFNPINITNNINNIIYVPRFSVIFSQFDIILITPKYIVNIKNINPIPSYPKSIFNTFTTLKYP</sequence>
<geneLocation type="mitochondrion" evidence="1"/>
<dbReference type="Proteomes" id="UP001378960">
    <property type="component" value="Unassembled WGS sequence"/>
</dbReference>
<keyword evidence="1" id="KW-0496">Mitochondrion</keyword>
<name>A0AAV5RBT9_PICKL</name>
<dbReference type="EMBL" id="BTGB01000010">
    <property type="protein sequence ID" value="GMM49036.1"/>
    <property type="molecule type" value="Genomic_DNA"/>
</dbReference>
<dbReference type="AlphaFoldDB" id="A0AAV5RBT9"/>
<proteinExistence type="predicted"/>
<organism evidence="1 2">
    <name type="scientific">Pichia kluyveri</name>
    <name type="common">Yeast</name>
    <dbReference type="NCBI Taxonomy" id="36015"/>
    <lineage>
        <taxon>Eukaryota</taxon>
        <taxon>Fungi</taxon>
        <taxon>Dikarya</taxon>
        <taxon>Ascomycota</taxon>
        <taxon>Saccharomycotina</taxon>
        <taxon>Pichiomycetes</taxon>
        <taxon>Pichiales</taxon>
        <taxon>Pichiaceae</taxon>
        <taxon>Pichia</taxon>
    </lineage>
</organism>
<accession>A0AAV5RBT9</accession>
<evidence type="ECO:0000313" key="1">
    <source>
        <dbReference type="EMBL" id="GMM49036.1"/>
    </source>
</evidence>
<gene>
    <name evidence="1" type="ORF">DAPK24_040540</name>
</gene>
<comment type="caution">
    <text evidence="1">The sequence shown here is derived from an EMBL/GenBank/DDBJ whole genome shotgun (WGS) entry which is preliminary data.</text>
</comment>
<evidence type="ECO:0000313" key="2">
    <source>
        <dbReference type="Proteomes" id="UP001378960"/>
    </source>
</evidence>
<keyword evidence="2" id="KW-1185">Reference proteome</keyword>